<accession>A0A174A442</accession>
<protein>
    <submittedName>
        <fullName evidence="1">Uncharacterized protein</fullName>
    </submittedName>
</protein>
<organism evidence="1 2">
    <name type="scientific">Flavonifractor plautii</name>
    <name type="common">Fusobacterium plautii</name>
    <dbReference type="NCBI Taxonomy" id="292800"/>
    <lineage>
        <taxon>Bacteria</taxon>
        <taxon>Bacillati</taxon>
        <taxon>Bacillota</taxon>
        <taxon>Clostridia</taxon>
        <taxon>Eubacteriales</taxon>
        <taxon>Oscillospiraceae</taxon>
        <taxon>Flavonifractor</taxon>
    </lineage>
</organism>
<name>A0A174A442_FLAPL</name>
<evidence type="ECO:0000313" key="2">
    <source>
        <dbReference type="Proteomes" id="UP000095746"/>
    </source>
</evidence>
<reference evidence="1 2" key="1">
    <citation type="submission" date="2015-09" db="EMBL/GenBank/DDBJ databases">
        <authorList>
            <consortium name="Pathogen Informatics"/>
        </authorList>
    </citation>
    <scope>NUCLEOTIDE SEQUENCE [LARGE SCALE GENOMIC DNA]</scope>
    <source>
        <strain evidence="1 2">2789STDY5608854</strain>
    </source>
</reference>
<proteinExistence type="predicted"/>
<evidence type="ECO:0000313" key="1">
    <source>
        <dbReference type="EMBL" id="CUN82530.1"/>
    </source>
</evidence>
<dbReference type="Proteomes" id="UP000095746">
    <property type="component" value="Unassembled WGS sequence"/>
</dbReference>
<sequence length="48" mass="6065">MAAKEWFLDFAFFDELFFFFSYSLKQYRSWLIVWVLRNKFALNSHLQY</sequence>
<gene>
    <name evidence="1" type="ORF">ERS852411_00544</name>
</gene>
<dbReference type="AlphaFoldDB" id="A0A174A442"/>
<dbReference type="EMBL" id="CYZT01000019">
    <property type="protein sequence ID" value="CUN82530.1"/>
    <property type="molecule type" value="Genomic_DNA"/>
</dbReference>